<evidence type="ECO:0000313" key="14">
    <source>
        <dbReference type="EMBL" id="AXA35791.1"/>
    </source>
</evidence>
<dbReference type="GO" id="GO:0003677">
    <property type="term" value="F:DNA binding"/>
    <property type="evidence" value="ECO:0007669"/>
    <property type="project" value="UniProtKB-UniRule"/>
</dbReference>
<keyword evidence="2 12" id="KW-0639">Primosome</keyword>
<dbReference type="InterPro" id="IPR007693">
    <property type="entry name" value="DNA_helicase_DnaB-like_N"/>
</dbReference>
<dbReference type="Proteomes" id="UP000262583">
    <property type="component" value="Chromosome"/>
</dbReference>
<dbReference type="PANTHER" id="PTHR30153">
    <property type="entry name" value="REPLICATIVE DNA HELICASE DNAB"/>
    <property type="match status" value="1"/>
</dbReference>
<comment type="similarity">
    <text evidence="1 12">Belongs to the helicase family. DnaB subfamily.</text>
</comment>
<dbReference type="InterPro" id="IPR016136">
    <property type="entry name" value="DNA_helicase_N/primase_C"/>
</dbReference>
<dbReference type="InterPro" id="IPR036185">
    <property type="entry name" value="DNA_heli_DnaB-like_N_sf"/>
</dbReference>
<evidence type="ECO:0000256" key="11">
    <source>
        <dbReference type="NCBIfam" id="TIGR00665"/>
    </source>
</evidence>
<dbReference type="GO" id="GO:0043139">
    <property type="term" value="F:5'-3' DNA helicase activity"/>
    <property type="evidence" value="ECO:0007669"/>
    <property type="project" value="UniProtKB-EC"/>
</dbReference>
<keyword evidence="4 12" id="KW-0547">Nucleotide-binding</keyword>
<gene>
    <name evidence="14" type="ORF">BRCON_1014</name>
</gene>
<evidence type="ECO:0000259" key="13">
    <source>
        <dbReference type="PROSITE" id="PS51199"/>
    </source>
</evidence>
<evidence type="ECO:0000256" key="3">
    <source>
        <dbReference type="ARBA" id="ARBA00022705"/>
    </source>
</evidence>
<dbReference type="GO" id="GO:0016887">
    <property type="term" value="F:ATP hydrolysis activity"/>
    <property type="evidence" value="ECO:0007669"/>
    <property type="project" value="RHEA"/>
</dbReference>
<keyword evidence="5 12" id="KW-0378">Hydrolase</keyword>
<dbReference type="InterPro" id="IPR007692">
    <property type="entry name" value="DNA_helicase_DnaB"/>
</dbReference>
<dbReference type="KEGG" id="schv:BRCON_1014"/>
<evidence type="ECO:0000256" key="6">
    <source>
        <dbReference type="ARBA" id="ARBA00022806"/>
    </source>
</evidence>
<evidence type="ECO:0000256" key="7">
    <source>
        <dbReference type="ARBA" id="ARBA00022840"/>
    </source>
</evidence>
<dbReference type="CDD" id="cd00984">
    <property type="entry name" value="DnaB_C"/>
    <property type="match status" value="1"/>
</dbReference>
<dbReference type="EC" id="5.6.2.3" evidence="11 12"/>
<evidence type="ECO:0000256" key="10">
    <source>
        <dbReference type="ARBA" id="ARBA00048954"/>
    </source>
</evidence>
<evidence type="ECO:0000256" key="2">
    <source>
        <dbReference type="ARBA" id="ARBA00022515"/>
    </source>
</evidence>
<comment type="function">
    <text evidence="12">The main replicative DNA helicase, it participates in initiation and elongation during chromosome replication. Travels ahead of the DNA replisome, separating dsDNA into templates for DNA synthesis. A processive ATP-dependent 5'-3' DNA helicase it has DNA-dependent ATPase activity.</text>
</comment>
<dbReference type="Pfam" id="PF00772">
    <property type="entry name" value="DnaB"/>
    <property type="match status" value="1"/>
</dbReference>
<keyword evidence="9" id="KW-0413">Isomerase</keyword>
<dbReference type="NCBIfam" id="TIGR00665">
    <property type="entry name" value="DnaB"/>
    <property type="match status" value="1"/>
</dbReference>
<dbReference type="GO" id="GO:1990077">
    <property type="term" value="C:primosome complex"/>
    <property type="evidence" value="ECO:0007669"/>
    <property type="project" value="UniProtKB-UniRule"/>
</dbReference>
<evidence type="ECO:0000256" key="9">
    <source>
        <dbReference type="ARBA" id="ARBA00023235"/>
    </source>
</evidence>
<dbReference type="AlphaFoldDB" id="A0A2Z4Y3L7"/>
<proteinExistence type="inferred from homology"/>
<dbReference type="InterPro" id="IPR007694">
    <property type="entry name" value="DNA_helicase_DnaB-like_C"/>
</dbReference>
<reference evidence="14 15" key="1">
    <citation type="submission" date="2018-05" db="EMBL/GenBank/DDBJ databases">
        <title>A metagenomic window into the 2 km-deep terrestrial subsurface aquifer revealed taxonomically and functionally diverse microbial community comprising novel uncultured bacterial lineages.</title>
        <authorList>
            <person name="Kadnikov V.V."/>
            <person name="Mardanov A.V."/>
            <person name="Beletsky A.V."/>
            <person name="Banks D."/>
            <person name="Pimenov N.V."/>
            <person name="Frank Y.A."/>
            <person name="Karnachuk O.V."/>
            <person name="Ravin N.V."/>
        </authorList>
    </citation>
    <scope>NUCLEOTIDE SEQUENCE [LARGE SCALE GENOMIC DNA]</scope>
    <source>
        <strain evidence="14">BY</strain>
    </source>
</reference>
<evidence type="ECO:0000256" key="4">
    <source>
        <dbReference type="ARBA" id="ARBA00022741"/>
    </source>
</evidence>
<dbReference type="GO" id="GO:0005524">
    <property type="term" value="F:ATP binding"/>
    <property type="evidence" value="ECO:0007669"/>
    <property type="project" value="UniProtKB-UniRule"/>
</dbReference>
<dbReference type="EMBL" id="CP030759">
    <property type="protein sequence ID" value="AXA35791.1"/>
    <property type="molecule type" value="Genomic_DNA"/>
</dbReference>
<dbReference type="Gene3D" id="1.10.860.10">
    <property type="entry name" value="DNAb Helicase, Chain A"/>
    <property type="match status" value="1"/>
</dbReference>
<dbReference type="SUPFAM" id="SSF52540">
    <property type="entry name" value="P-loop containing nucleoside triphosphate hydrolases"/>
    <property type="match status" value="1"/>
</dbReference>
<evidence type="ECO:0000256" key="5">
    <source>
        <dbReference type="ARBA" id="ARBA00022801"/>
    </source>
</evidence>
<keyword evidence="3 12" id="KW-0235">DNA replication</keyword>
<dbReference type="GO" id="GO:0005829">
    <property type="term" value="C:cytosol"/>
    <property type="evidence" value="ECO:0007669"/>
    <property type="project" value="TreeGrafter"/>
</dbReference>
<dbReference type="InterPro" id="IPR027417">
    <property type="entry name" value="P-loop_NTPase"/>
</dbReference>
<evidence type="ECO:0000313" key="15">
    <source>
        <dbReference type="Proteomes" id="UP000262583"/>
    </source>
</evidence>
<feature type="domain" description="SF4 helicase" evidence="13">
    <location>
        <begin position="117"/>
        <end position="401"/>
    </location>
</feature>
<protein>
    <recommendedName>
        <fullName evidence="11 12">Replicative DNA helicase</fullName>
        <ecNumber evidence="11 12">5.6.2.3</ecNumber>
    </recommendedName>
</protein>
<keyword evidence="8 12" id="KW-0238">DNA-binding</keyword>
<keyword evidence="7 12" id="KW-0067">ATP-binding</keyword>
<comment type="catalytic activity">
    <reaction evidence="10 12">
        <text>ATP + H2O = ADP + phosphate + H(+)</text>
        <dbReference type="Rhea" id="RHEA:13065"/>
        <dbReference type="ChEBI" id="CHEBI:15377"/>
        <dbReference type="ChEBI" id="CHEBI:15378"/>
        <dbReference type="ChEBI" id="CHEBI:30616"/>
        <dbReference type="ChEBI" id="CHEBI:43474"/>
        <dbReference type="ChEBI" id="CHEBI:456216"/>
        <dbReference type="EC" id="5.6.2.3"/>
    </reaction>
</comment>
<organism evidence="14 15">
    <name type="scientific">Sumerlaea chitinivorans</name>
    <dbReference type="NCBI Taxonomy" id="2250252"/>
    <lineage>
        <taxon>Bacteria</taxon>
        <taxon>Candidatus Sumerlaeota</taxon>
        <taxon>Candidatus Sumerlaeia</taxon>
        <taxon>Candidatus Sumerlaeales</taxon>
        <taxon>Candidatus Sumerlaeaceae</taxon>
        <taxon>Candidatus Sumerlaea</taxon>
    </lineage>
</organism>
<dbReference type="PROSITE" id="PS51199">
    <property type="entry name" value="SF4_HELICASE"/>
    <property type="match status" value="1"/>
</dbReference>
<keyword evidence="6 12" id="KW-0347">Helicase</keyword>
<dbReference type="Pfam" id="PF03796">
    <property type="entry name" value="DnaB_C"/>
    <property type="match status" value="1"/>
</dbReference>
<dbReference type="GO" id="GO:0006269">
    <property type="term" value="P:DNA replication, synthesis of primer"/>
    <property type="evidence" value="ECO:0007669"/>
    <property type="project" value="UniProtKB-UniRule"/>
</dbReference>
<dbReference type="PANTHER" id="PTHR30153:SF2">
    <property type="entry name" value="REPLICATIVE DNA HELICASE"/>
    <property type="match status" value="1"/>
</dbReference>
<name>A0A2Z4Y3L7_SUMC1</name>
<evidence type="ECO:0000256" key="12">
    <source>
        <dbReference type="RuleBase" id="RU362085"/>
    </source>
</evidence>
<dbReference type="SUPFAM" id="SSF48024">
    <property type="entry name" value="N-terminal domain of DnaB helicase"/>
    <property type="match status" value="1"/>
</dbReference>
<accession>A0A2Z4Y3L7</accession>
<evidence type="ECO:0000256" key="1">
    <source>
        <dbReference type="ARBA" id="ARBA00008428"/>
    </source>
</evidence>
<evidence type="ECO:0000256" key="8">
    <source>
        <dbReference type="ARBA" id="ARBA00023125"/>
    </source>
</evidence>
<dbReference type="Gene3D" id="3.40.50.300">
    <property type="entry name" value="P-loop containing nucleotide triphosphate hydrolases"/>
    <property type="match status" value="1"/>
</dbReference>
<sequence length="408" mass="45897">MAVDLTTVVDELKDRKLLATVGGPAYLAALPMQVFSPANVEYYARIVHEKYQLRELVRVAEQIQEHVLQKDEDVQAVIELAENNLYAISQERRVRDFVDVGSLISEVVDEIEARSRQSHEITGVETGYPDLDAMTGGLQRSDLIILAARPAMGKTAFALNIVVRVGTGLRGKRIESELQRPVGVFSLEMSYQQVTQRLLATLAEVSMFRMRNGRLSKREKEKIHNAAKILATAPIHIDDTPNISIAELRSKARRLKSREPNLSLLVVDYLQLMHSGGRIENRQQEVAEITRSLKALARELDLPIIALSQLSRQIEQRRGKKQARPMLSDLRESGAIEQDADIVMFIHREMGKTEREEEDGAENMGQEATLIIGKHRNGPTGDIRLVFFKDIATFQSLSRDLPPDDVGY</sequence>